<dbReference type="AlphaFoldDB" id="A0A6L9L6J6"/>
<dbReference type="SUPFAM" id="SSF53474">
    <property type="entry name" value="alpha/beta-Hydrolases"/>
    <property type="match status" value="1"/>
</dbReference>
<dbReference type="InterPro" id="IPR000073">
    <property type="entry name" value="AB_hydrolase_1"/>
</dbReference>
<dbReference type="EMBL" id="JAAFZH010000006">
    <property type="protein sequence ID" value="NDU96265.1"/>
    <property type="molecule type" value="Genomic_DNA"/>
</dbReference>
<dbReference type="GO" id="GO:0047372">
    <property type="term" value="F:monoacylglycerol lipase activity"/>
    <property type="evidence" value="ECO:0007669"/>
    <property type="project" value="TreeGrafter"/>
</dbReference>
<dbReference type="InterPro" id="IPR029058">
    <property type="entry name" value="AB_hydrolase_fold"/>
</dbReference>
<evidence type="ECO:0000313" key="3">
    <source>
        <dbReference type="EMBL" id="NDU96265.1"/>
    </source>
</evidence>
<dbReference type="RefSeq" id="WP_163949984.1">
    <property type="nucleotide sequence ID" value="NZ_JAAFZH010000006.1"/>
</dbReference>
<dbReference type="InterPro" id="IPR050266">
    <property type="entry name" value="AB_hydrolase_sf"/>
</dbReference>
<keyword evidence="4" id="KW-1185">Reference proteome</keyword>
<evidence type="ECO:0000313" key="4">
    <source>
        <dbReference type="Proteomes" id="UP000474175"/>
    </source>
</evidence>
<dbReference type="PANTHER" id="PTHR43798:SF33">
    <property type="entry name" value="HYDROLASE, PUTATIVE (AFU_ORTHOLOGUE AFUA_2G14860)-RELATED"/>
    <property type="match status" value="1"/>
</dbReference>
<dbReference type="GO" id="GO:0046464">
    <property type="term" value="P:acylglycerol catabolic process"/>
    <property type="evidence" value="ECO:0007669"/>
    <property type="project" value="TreeGrafter"/>
</dbReference>
<organism evidence="3 4">
    <name type="scientific">Spirosoma terrae</name>
    <dbReference type="NCBI Taxonomy" id="1968276"/>
    <lineage>
        <taxon>Bacteria</taxon>
        <taxon>Pseudomonadati</taxon>
        <taxon>Bacteroidota</taxon>
        <taxon>Cytophagia</taxon>
        <taxon>Cytophagales</taxon>
        <taxon>Cytophagaceae</taxon>
        <taxon>Spirosoma</taxon>
    </lineage>
</organism>
<evidence type="ECO:0000259" key="2">
    <source>
        <dbReference type="Pfam" id="PF00561"/>
    </source>
</evidence>
<keyword evidence="3" id="KW-0378">Hydrolase</keyword>
<protein>
    <submittedName>
        <fullName evidence="3">Alpha/beta hydrolase</fullName>
    </submittedName>
</protein>
<proteinExistence type="predicted"/>
<feature type="domain" description="AB hydrolase-1" evidence="2">
    <location>
        <begin position="43"/>
        <end position="145"/>
    </location>
</feature>
<evidence type="ECO:0000256" key="1">
    <source>
        <dbReference type="SAM" id="SignalP"/>
    </source>
</evidence>
<name>A0A6L9L6J6_9BACT</name>
<reference evidence="3 4" key="1">
    <citation type="submission" date="2020-02" db="EMBL/GenBank/DDBJ databases">
        <title>Draft genome sequence of two Spirosoma agri KCTC 52727 and Spirosoma terrae KCTC 52035.</title>
        <authorList>
            <person name="Rojas J."/>
            <person name="Ambika Manirajan B."/>
            <person name="Suarez C."/>
            <person name="Ratering S."/>
            <person name="Schnell S."/>
        </authorList>
    </citation>
    <scope>NUCLEOTIDE SEQUENCE [LARGE SCALE GENOMIC DNA]</scope>
    <source>
        <strain evidence="3 4">KCTC 52035</strain>
    </source>
</reference>
<gene>
    <name evidence="3" type="ORF">GK108_15390</name>
</gene>
<comment type="caution">
    <text evidence="3">The sequence shown here is derived from an EMBL/GenBank/DDBJ whole genome shotgun (WGS) entry which is preliminary data.</text>
</comment>
<dbReference type="GO" id="GO:0016020">
    <property type="term" value="C:membrane"/>
    <property type="evidence" value="ECO:0007669"/>
    <property type="project" value="TreeGrafter"/>
</dbReference>
<dbReference type="PANTHER" id="PTHR43798">
    <property type="entry name" value="MONOACYLGLYCEROL LIPASE"/>
    <property type="match status" value="1"/>
</dbReference>
<feature type="signal peptide" evidence="1">
    <location>
        <begin position="1"/>
        <end position="18"/>
    </location>
</feature>
<dbReference type="Gene3D" id="3.40.50.1820">
    <property type="entry name" value="alpha/beta hydrolase"/>
    <property type="match status" value="1"/>
</dbReference>
<accession>A0A6L9L6J6</accession>
<dbReference type="Pfam" id="PF00561">
    <property type="entry name" value="Abhydrolase_1"/>
    <property type="match status" value="1"/>
</dbReference>
<dbReference type="Proteomes" id="UP000474175">
    <property type="component" value="Unassembled WGS sequence"/>
</dbReference>
<feature type="chain" id="PRO_5027067956" evidence="1">
    <location>
        <begin position="19"/>
        <end position="266"/>
    </location>
</feature>
<sequence>MKLSLLLTCLLISSLATGQSNREPLFSSFDGTNIHYDIIGSGKPVVLLHGFISNSESWKRASVRQDLADAGFKVVTLDLRGNGLSDKPHSAEAYRDNAELKDVMALMKHLGLSSYDVVGYSRGAILTAKLLTMDKQVRRAVMGGISVDFSDPNWIRRKNFHEALTKPGSHPELQSAIDYAKRSGADTVVLARLQEFQPVTTKTELARINVPVLVVNGDQDKDNGDPQTLVDAVPGSRLIIVPGDHGGAMRTPEFAKAVVDFLKAGK</sequence>
<keyword evidence="1" id="KW-0732">Signal</keyword>